<keyword evidence="1" id="KW-1133">Transmembrane helix</keyword>
<proteinExistence type="predicted"/>
<feature type="transmembrane region" description="Helical" evidence="1">
    <location>
        <begin position="12"/>
        <end position="39"/>
    </location>
</feature>
<accession>A0A2H5QYC5</accession>
<evidence type="ECO:0000313" key="2">
    <source>
        <dbReference type="EMBL" id="GAY69612.1"/>
    </source>
</evidence>
<keyword evidence="3" id="KW-1185">Reference proteome</keyword>
<sequence>MYGDGKVDCRGFHITTIVAVIGAVIFSVIVGILIFIGCIERRKQKNFLKNGVPQS</sequence>
<dbReference type="Gene3D" id="1.20.5.100">
    <property type="entry name" value="Cytochrome c1, transmembrane anchor, C-terminal"/>
    <property type="match status" value="1"/>
</dbReference>
<keyword evidence="1" id="KW-0812">Transmembrane</keyword>
<dbReference type="Proteomes" id="UP000236630">
    <property type="component" value="Unassembled WGS sequence"/>
</dbReference>
<dbReference type="EMBL" id="BDQV01010715">
    <property type="protein sequence ID" value="GAY69612.1"/>
    <property type="molecule type" value="Genomic_DNA"/>
</dbReference>
<organism evidence="2 3">
    <name type="scientific">Citrus unshiu</name>
    <name type="common">Satsuma mandarin</name>
    <name type="synonym">Citrus nobilis var. unshiu</name>
    <dbReference type="NCBI Taxonomy" id="55188"/>
    <lineage>
        <taxon>Eukaryota</taxon>
        <taxon>Viridiplantae</taxon>
        <taxon>Streptophyta</taxon>
        <taxon>Embryophyta</taxon>
        <taxon>Tracheophyta</taxon>
        <taxon>Spermatophyta</taxon>
        <taxon>Magnoliopsida</taxon>
        <taxon>eudicotyledons</taxon>
        <taxon>Gunneridae</taxon>
        <taxon>Pentapetalae</taxon>
        <taxon>rosids</taxon>
        <taxon>malvids</taxon>
        <taxon>Sapindales</taxon>
        <taxon>Rutaceae</taxon>
        <taxon>Aurantioideae</taxon>
        <taxon>Citrus</taxon>
    </lineage>
</organism>
<dbReference type="AlphaFoldDB" id="A0A2H5QYC5"/>
<protein>
    <submittedName>
        <fullName evidence="2">Uncharacterized protein</fullName>
    </submittedName>
</protein>
<keyword evidence="1" id="KW-0472">Membrane</keyword>
<name>A0A2H5QYC5_CITUN</name>
<reference evidence="2 3" key="1">
    <citation type="journal article" date="2017" name="Front. Genet.">
        <title>Draft sequencing of the heterozygous diploid genome of Satsuma (Citrus unshiu Marc.) using a hybrid assembly approach.</title>
        <authorList>
            <person name="Shimizu T."/>
            <person name="Tanizawa Y."/>
            <person name="Mochizuki T."/>
            <person name="Nagasaki H."/>
            <person name="Yoshioka T."/>
            <person name="Toyoda A."/>
            <person name="Fujiyama A."/>
            <person name="Kaminuma E."/>
            <person name="Nakamura Y."/>
        </authorList>
    </citation>
    <scope>NUCLEOTIDE SEQUENCE [LARGE SCALE GENOMIC DNA]</scope>
    <source>
        <strain evidence="3">cv. Miyagawa wase</strain>
    </source>
</reference>
<evidence type="ECO:0000256" key="1">
    <source>
        <dbReference type="SAM" id="Phobius"/>
    </source>
</evidence>
<comment type="caution">
    <text evidence="2">The sequence shown here is derived from an EMBL/GenBank/DDBJ whole genome shotgun (WGS) entry which is preliminary data.</text>
</comment>
<evidence type="ECO:0000313" key="3">
    <source>
        <dbReference type="Proteomes" id="UP000236630"/>
    </source>
</evidence>
<gene>
    <name evidence="2" type="ORF">CUMW_288620</name>
</gene>